<evidence type="ECO:0000313" key="2">
    <source>
        <dbReference type="Proteomes" id="UP001589799"/>
    </source>
</evidence>
<gene>
    <name evidence="1" type="ORF">ACFFII_01560</name>
</gene>
<keyword evidence="2" id="KW-1185">Reference proteome</keyword>
<organism evidence="1 2">
    <name type="scientific">Paracoccus niistensis</name>
    <dbReference type="NCBI Taxonomy" id="632935"/>
    <lineage>
        <taxon>Bacteria</taxon>
        <taxon>Pseudomonadati</taxon>
        <taxon>Pseudomonadota</taxon>
        <taxon>Alphaproteobacteria</taxon>
        <taxon>Rhodobacterales</taxon>
        <taxon>Paracoccaceae</taxon>
        <taxon>Paracoccus</taxon>
    </lineage>
</organism>
<dbReference type="EMBL" id="JBHLWE010000004">
    <property type="protein sequence ID" value="MFC0339450.1"/>
    <property type="molecule type" value="Genomic_DNA"/>
</dbReference>
<protein>
    <submittedName>
        <fullName evidence="1">Uncharacterized protein</fullName>
    </submittedName>
</protein>
<accession>A0ABV6HZP5</accession>
<name>A0ABV6HZP5_9RHOB</name>
<dbReference type="Proteomes" id="UP001589799">
    <property type="component" value="Unassembled WGS sequence"/>
</dbReference>
<reference evidence="1 2" key="1">
    <citation type="submission" date="2024-09" db="EMBL/GenBank/DDBJ databases">
        <authorList>
            <person name="Sun Q."/>
            <person name="Mori K."/>
        </authorList>
    </citation>
    <scope>NUCLEOTIDE SEQUENCE [LARGE SCALE GENOMIC DNA]</scope>
    <source>
        <strain evidence="1 2">KCTC 22789</strain>
    </source>
</reference>
<evidence type="ECO:0000313" key="1">
    <source>
        <dbReference type="EMBL" id="MFC0339450.1"/>
    </source>
</evidence>
<proteinExistence type="predicted"/>
<sequence length="51" mass="5024">MDTVVPKGMVGGAGASLLVSDADRPEVVGVPHLPAAFPVPPETVTTLAAGQ</sequence>
<dbReference type="RefSeq" id="WP_377697124.1">
    <property type="nucleotide sequence ID" value="NZ_JBHLWE010000004.1"/>
</dbReference>
<comment type="caution">
    <text evidence="1">The sequence shown here is derived from an EMBL/GenBank/DDBJ whole genome shotgun (WGS) entry which is preliminary data.</text>
</comment>